<dbReference type="FunFam" id="1.10.10.10:FF:000001">
    <property type="entry name" value="LysR family transcriptional regulator"/>
    <property type="match status" value="1"/>
</dbReference>
<comment type="caution">
    <text evidence="6">The sequence shown here is derived from an EMBL/GenBank/DDBJ whole genome shotgun (WGS) entry which is preliminary data.</text>
</comment>
<comment type="similarity">
    <text evidence="1">Belongs to the LysR transcriptional regulatory family.</text>
</comment>
<dbReference type="Pfam" id="PF00126">
    <property type="entry name" value="HTH_1"/>
    <property type="match status" value="1"/>
</dbReference>
<dbReference type="Pfam" id="PF03466">
    <property type="entry name" value="LysR_substrate"/>
    <property type="match status" value="1"/>
</dbReference>
<dbReference type="InterPro" id="IPR005119">
    <property type="entry name" value="LysR_subst-bd"/>
</dbReference>
<dbReference type="Proteomes" id="UP000256952">
    <property type="component" value="Chromosome CBM2613_b"/>
</dbReference>
<feature type="domain" description="HTH lysR-type" evidence="5">
    <location>
        <begin position="1"/>
        <end position="58"/>
    </location>
</feature>
<dbReference type="PANTHER" id="PTHR30346:SF0">
    <property type="entry name" value="HCA OPERON TRANSCRIPTIONAL ACTIVATOR HCAR"/>
    <property type="match status" value="1"/>
</dbReference>
<protein>
    <submittedName>
        <fullName evidence="6">LysR family transcriptional regulator</fullName>
    </submittedName>
</protein>
<evidence type="ECO:0000259" key="5">
    <source>
        <dbReference type="PROSITE" id="PS50931"/>
    </source>
</evidence>
<reference evidence="6" key="1">
    <citation type="submission" date="2018-01" db="EMBL/GenBank/DDBJ databases">
        <authorList>
            <person name="Clerissi C."/>
        </authorList>
    </citation>
    <scope>NUCLEOTIDE SEQUENCE</scope>
    <source>
        <strain evidence="6">Cupriavidus taiwanensis STM 8556</strain>
    </source>
</reference>
<dbReference type="PRINTS" id="PR00039">
    <property type="entry name" value="HTHLYSR"/>
</dbReference>
<dbReference type="InterPro" id="IPR036390">
    <property type="entry name" value="WH_DNA-bd_sf"/>
</dbReference>
<name>A0A375EAP5_9BURK</name>
<proteinExistence type="inferred from homology"/>
<dbReference type="GO" id="GO:0032993">
    <property type="term" value="C:protein-DNA complex"/>
    <property type="evidence" value="ECO:0007669"/>
    <property type="project" value="TreeGrafter"/>
</dbReference>
<evidence type="ECO:0000256" key="3">
    <source>
        <dbReference type="ARBA" id="ARBA00023125"/>
    </source>
</evidence>
<dbReference type="InterPro" id="IPR036388">
    <property type="entry name" value="WH-like_DNA-bd_sf"/>
</dbReference>
<dbReference type="GO" id="GO:0003700">
    <property type="term" value="F:DNA-binding transcription factor activity"/>
    <property type="evidence" value="ECO:0007669"/>
    <property type="project" value="InterPro"/>
</dbReference>
<dbReference type="GO" id="GO:0003677">
    <property type="term" value="F:DNA binding"/>
    <property type="evidence" value="ECO:0007669"/>
    <property type="project" value="UniProtKB-KW"/>
</dbReference>
<dbReference type="RefSeq" id="WP_116332620.1">
    <property type="nucleotide sequence ID" value="NZ_LT992560.1"/>
</dbReference>
<organism evidence="6">
    <name type="scientific">Cupriavidus taiwanensis</name>
    <dbReference type="NCBI Taxonomy" id="164546"/>
    <lineage>
        <taxon>Bacteria</taxon>
        <taxon>Pseudomonadati</taxon>
        <taxon>Pseudomonadota</taxon>
        <taxon>Betaproteobacteria</taxon>
        <taxon>Burkholderiales</taxon>
        <taxon>Burkholderiaceae</taxon>
        <taxon>Cupriavidus</taxon>
    </lineage>
</organism>
<dbReference type="Gene3D" id="1.10.10.10">
    <property type="entry name" value="Winged helix-like DNA-binding domain superfamily/Winged helix DNA-binding domain"/>
    <property type="match status" value="1"/>
</dbReference>
<evidence type="ECO:0000256" key="1">
    <source>
        <dbReference type="ARBA" id="ARBA00009437"/>
    </source>
</evidence>
<sequence>MELRQLLYFVTVADELNFSKAAVRLHMSQPPLSQQIKALEDEMGVELLVRNRREVRLTDAGRAFQADCRAMLEQVRVAVTKAQRTAAGEIGTLQIGMVTSGIFHVLPTILTRMAERFPGLHIAVTDMGSADQAHAVLQGKLDIGIVHSVPTRGGLGRAPIFTEHFTVVVPEGHALATKPDLTLRDLEGIPLVAFSREHAPALFDGMIASCLHAGFSPVIAHTARNPLTTFQMVKLGLGVALVPRSYARAGLPGVVFREIGQTAGHIQLYAIWREQAPSDLVQRVLDEVMSEPIAE</sequence>
<gene>
    <name evidence="6" type="ORF">CBM2613_B170231</name>
</gene>
<dbReference type="AlphaFoldDB" id="A0A375EAP5"/>
<dbReference type="InterPro" id="IPR000847">
    <property type="entry name" value="LysR_HTH_N"/>
</dbReference>
<dbReference type="PROSITE" id="PS50931">
    <property type="entry name" value="HTH_LYSR"/>
    <property type="match status" value="1"/>
</dbReference>
<evidence type="ECO:0000313" key="6">
    <source>
        <dbReference type="EMBL" id="SOZ70792.1"/>
    </source>
</evidence>
<dbReference type="PANTHER" id="PTHR30346">
    <property type="entry name" value="TRANSCRIPTIONAL DUAL REGULATOR HCAR-RELATED"/>
    <property type="match status" value="1"/>
</dbReference>
<keyword evidence="4" id="KW-0804">Transcription</keyword>
<dbReference type="SUPFAM" id="SSF46785">
    <property type="entry name" value="Winged helix' DNA-binding domain"/>
    <property type="match status" value="1"/>
</dbReference>
<evidence type="ECO:0000256" key="2">
    <source>
        <dbReference type="ARBA" id="ARBA00023015"/>
    </source>
</evidence>
<keyword evidence="2" id="KW-0805">Transcription regulation</keyword>
<accession>A0A375EAP5</accession>
<dbReference type="SUPFAM" id="SSF53850">
    <property type="entry name" value="Periplasmic binding protein-like II"/>
    <property type="match status" value="1"/>
</dbReference>
<dbReference type="EMBL" id="OFTH01000042">
    <property type="protein sequence ID" value="SOZ70792.1"/>
    <property type="molecule type" value="Genomic_DNA"/>
</dbReference>
<evidence type="ECO:0000256" key="4">
    <source>
        <dbReference type="ARBA" id="ARBA00023163"/>
    </source>
</evidence>
<keyword evidence="3" id="KW-0238">DNA-binding</keyword>
<dbReference type="Gene3D" id="3.40.190.10">
    <property type="entry name" value="Periplasmic binding protein-like II"/>
    <property type="match status" value="2"/>
</dbReference>